<comment type="subcellular location">
    <subcellularLocation>
        <location evidence="1 9">Cell inner membrane</location>
        <topology evidence="1 9">Multi-pass membrane protein</topology>
    </subcellularLocation>
</comment>
<feature type="transmembrane region" description="Helical" evidence="9">
    <location>
        <begin position="52"/>
        <end position="73"/>
    </location>
</feature>
<evidence type="ECO:0000256" key="5">
    <source>
        <dbReference type="ARBA" id="ARBA00022692"/>
    </source>
</evidence>
<protein>
    <recommendedName>
        <fullName evidence="9">TRAP transporter small permease protein</fullName>
    </recommendedName>
</protein>
<evidence type="ECO:0000256" key="9">
    <source>
        <dbReference type="RuleBase" id="RU369079"/>
    </source>
</evidence>
<keyword evidence="6 9" id="KW-1133">Transmembrane helix</keyword>
<feature type="transmembrane region" description="Helical" evidence="9">
    <location>
        <begin position="94"/>
        <end position="115"/>
    </location>
</feature>
<dbReference type="PANTHER" id="PTHR35011:SF2">
    <property type="entry name" value="2,3-DIKETO-L-GULONATE TRAP TRANSPORTER SMALL PERMEASE PROTEIN YIAM"/>
    <property type="match status" value="1"/>
</dbReference>
<evidence type="ECO:0000256" key="1">
    <source>
        <dbReference type="ARBA" id="ARBA00004429"/>
    </source>
</evidence>
<comment type="similarity">
    <text evidence="8 9">Belongs to the TRAP transporter small permease family.</text>
</comment>
<name>A0ABT3A5B7_9ALTE</name>
<keyword evidence="2 9" id="KW-0813">Transport</keyword>
<evidence type="ECO:0000313" key="11">
    <source>
        <dbReference type="EMBL" id="MCV2883813.1"/>
    </source>
</evidence>
<dbReference type="Proteomes" id="UP001652504">
    <property type="component" value="Unassembled WGS sequence"/>
</dbReference>
<evidence type="ECO:0000256" key="7">
    <source>
        <dbReference type="ARBA" id="ARBA00023136"/>
    </source>
</evidence>
<proteinExistence type="inferred from homology"/>
<evidence type="ECO:0000256" key="8">
    <source>
        <dbReference type="ARBA" id="ARBA00038436"/>
    </source>
</evidence>
<feature type="transmembrane region" description="Helical" evidence="9">
    <location>
        <begin position="23"/>
        <end position="46"/>
    </location>
</feature>
<dbReference type="EMBL" id="JAOWKX010000002">
    <property type="protein sequence ID" value="MCV2883813.1"/>
    <property type="molecule type" value="Genomic_DNA"/>
</dbReference>
<dbReference type="Pfam" id="PF04290">
    <property type="entry name" value="DctQ"/>
    <property type="match status" value="1"/>
</dbReference>
<sequence length="170" mass="19129">MRLNKKHRSLTHFLVLLARIEDALLIITMLALLILASAQVLLRNVFDVGVPWISPLSNVLVLWLAFLASGIATRERNHLAIDLRHYFPIYLQRISGGLVDIVAGAVCGFVAWHSVELIRYEFEDGLLAFASVPMWLTEMIIPLGFALMAIRFAMSAVQHCFSQPNSEERT</sequence>
<keyword evidence="12" id="KW-1185">Reference proteome</keyword>
<keyword evidence="7 9" id="KW-0472">Membrane</keyword>
<comment type="function">
    <text evidence="9">Part of the tripartite ATP-independent periplasmic (TRAP) transport system.</text>
</comment>
<dbReference type="PANTHER" id="PTHR35011">
    <property type="entry name" value="2,3-DIKETO-L-GULONATE TRAP TRANSPORTER SMALL PERMEASE PROTEIN YIAM"/>
    <property type="match status" value="1"/>
</dbReference>
<evidence type="ECO:0000313" key="12">
    <source>
        <dbReference type="Proteomes" id="UP001652504"/>
    </source>
</evidence>
<accession>A0ABT3A5B7</accession>
<gene>
    <name evidence="11" type="ORF">OE749_03745</name>
</gene>
<feature type="transmembrane region" description="Helical" evidence="9">
    <location>
        <begin position="127"/>
        <end position="150"/>
    </location>
</feature>
<reference evidence="11 12" key="1">
    <citation type="submission" date="2022-10" db="EMBL/GenBank/DDBJ databases">
        <title>Aestuariibacter sp. AA17 isolated from Montipora capitata coral fragment.</title>
        <authorList>
            <person name="Emsley S.A."/>
            <person name="Pfannmuller K.M."/>
            <person name="Loughran R.M."/>
            <person name="Shlafstein M."/>
            <person name="Papke E."/>
            <person name="Saw J.H."/>
            <person name="Ushijima B."/>
            <person name="Videau P."/>
        </authorList>
    </citation>
    <scope>NUCLEOTIDE SEQUENCE [LARGE SCALE GENOMIC DNA]</scope>
    <source>
        <strain evidence="11 12">AA17</strain>
    </source>
</reference>
<comment type="subunit">
    <text evidence="9">The complex comprises the extracytoplasmic solute receptor protein and the two transmembrane proteins.</text>
</comment>
<dbReference type="InterPro" id="IPR055348">
    <property type="entry name" value="DctQ"/>
</dbReference>
<keyword evidence="3" id="KW-1003">Cell membrane</keyword>
<keyword evidence="5 9" id="KW-0812">Transmembrane</keyword>
<evidence type="ECO:0000256" key="6">
    <source>
        <dbReference type="ARBA" id="ARBA00022989"/>
    </source>
</evidence>
<evidence type="ECO:0000256" key="3">
    <source>
        <dbReference type="ARBA" id="ARBA00022475"/>
    </source>
</evidence>
<evidence type="ECO:0000259" key="10">
    <source>
        <dbReference type="Pfam" id="PF04290"/>
    </source>
</evidence>
<dbReference type="RefSeq" id="WP_263711027.1">
    <property type="nucleotide sequence ID" value="NZ_JAOWKX010000002.1"/>
</dbReference>
<evidence type="ECO:0000256" key="4">
    <source>
        <dbReference type="ARBA" id="ARBA00022519"/>
    </source>
</evidence>
<comment type="caution">
    <text evidence="11">The sequence shown here is derived from an EMBL/GenBank/DDBJ whole genome shotgun (WGS) entry which is preliminary data.</text>
</comment>
<dbReference type="InterPro" id="IPR007387">
    <property type="entry name" value="TRAP_DctQ"/>
</dbReference>
<feature type="domain" description="Tripartite ATP-independent periplasmic transporters DctQ component" evidence="10">
    <location>
        <begin position="33"/>
        <end position="158"/>
    </location>
</feature>
<organism evidence="11 12">
    <name type="scientific">Fluctibacter corallii</name>
    <dbReference type="NCBI Taxonomy" id="2984329"/>
    <lineage>
        <taxon>Bacteria</taxon>
        <taxon>Pseudomonadati</taxon>
        <taxon>Pseudomonadota</taxon>
        <taxon>Gammaproteobacteria</taxon>
        <taxon>Alteromonadales</taxon>
        <taxon>Alteromonadaceae</taxon>
        <taxon>Fluctibacter</taxon>
    </lineage>
</organism>
<keyword evidence="4 9" id="KW-0997">Cell inner membrane</keyword>
<evidence type="ECO:0000256" key="2">
    <source>
        <dbReference type="ARBA" id="ARBA00022448"/>
    </source>
</evidence>